<dbReference type="EMBL" id="LJQU01000206">
    <property type="protein sequence ID" value="KPX96820.1"/>
    <property type="molecule type" value="Genomic_DNA"/>
</dbReference>
<dbReference type="InterPro" id="IPR052345">
    <property type="entry name" value="Rad_response_metalloprotease"/>
</dbReference>
<protein>
    <recommendedName>
        <fullName evidence="1">IrrE N-terminal-like domain-containing protein</fullName>
    </recommendedName>
</protein>
<dbReference type="AlphaFoldDB" id="A0A0P9W979"/>
<name>A0A0P9W979_PSEA0</name>
<dbReference type="InterPro" id="IPR010359">
    <property type="entry name" value="IrrE_HExxH"/>
</dbReference>
<organism evidence="2 3">
    <name type="scientific">Pseudomonas amygdali pv. mori</name>
    <dbReference type="NCBI Taxonomy" id="34065"/>
    <lineage>
        <taxon>Bacteria</taxon>
        <taxon>Pseudomonadati</taxon>
        <taxon>Pseudomonadota</taxon>
        <taxon>Gammaproteobacteria</taxon>
        <taxon>Pseudomonadales</taxon>
        <taxon>Pseudomonadaceae</taxon>
        <taxon>Pseudomonas</taxon>
        <taxon>Pseudomonas amygdali</taxon>
    </lineage>
</organism>
<evidence type="ECO:0000313" key="3">
    <source>
        <dbReference type="Proteomes" id="UP000050420"/>
    </source>
</evidence>
<gene>
    <name evidence="2" type="ORF">ALO63_04082</name>
</gene>
<dbReference type="PANTHER" id="PTHR43236:SF1">
    <property type="entry name" value="BLL7220 PROTEIN"/>
    <property type="match status" value="1"/>
</dbReference>
<dbReference type="Proteomes" id="UP000050420">
    <property type="component" value="Unassembled WGS sequence"/>
</dbReference>
<dbReference type="Pfam" id="PF06114">
    <property type="entry name" value="Peptidase_M78"/>
    <property type="match status" value="1"/>
</dbReference>
<dbReference type="PANTHER" id="PTHR43236">
    <property type="entry name" value="ANTITOXIN HIGA1"/>
    <property type="match status" value="1"/>
</dbReference>
<sequence>MDMTNIEKEASELLRMLWRDRYHLWGDREITPLQARDPRKAALAYGFEYREFPDLGDPKFIRGGSGPKIAGLIDRQANRIAISQEFSPTVKLFTGAHEIGHLVLHQGEVMHRDRALDGRPVSGPRNREEREADFFAACFLMPAKLVADRFRRQFLCGDRLHFNDTVAYHLDPHNIEGLLYASADSLERELALARCQRFNNLNVVSLAAQFGVSDSAMALRLKELGLVRWP</sequence>
<proteinExistence type="predicted"/>
<accession>A0A0P9W979</accession>
<feature type="domain" description="IrrE N-terminal-like" evidence="1">
    <location>
        <begin position="74"/>
        <end position="153"/>
    </location>
</feature>
<evidence type="ECO:0000313" key="2">
    <source>
        <dbReference type="EMBL" id="KPX96820.1"/>
    </source>
</evidence>
<comment type="caution">
    <text evidence="2">The sequence shown here is derived from an EMBL/GenBank/DDBJ whole genome shotgun (WGS) entry which is preliminary data.</text>
</comment>
<reference evidence="2 3" key="1">
    <citation type="submission" date="2015-09" db="EMBL/GenBank/DDBJ databases">
        <title>Genome announcement of multiple Pseudomonas syringae strains.</title>
        <authorList>
            <person name="Thakur S."/>
            <person name="Wang P.W."/>
            <person name="Gong Y."/>
            <person name="Weir B.S."/>
            <person name="Guttman D.S."/>
        </authorList>
    </citation>
    <scope>NUCLEOTIDE SEQUENCE [LARGE SCALE GENOMIC DNA]</scope>
    <source>
        <strain evidence="2 3">ICMP4331</strain>
    </source>
</reference>
<evidence type="ECO:0000259" key="1">
    <source>
        <dbReference type="Pfam" id="PF06114"/>
    </source>
</evidence>
<dbReference type="Gene3D" id="1.10.10.2910">
    <property type="match status" value="1"/>
</dbReference>
<dbReference type="PATRIC" id="fig|34065.5.peg.5956"/>